<accession>A0ABP0HTX1</accession>
<dbReference type="EMBL" id="CAXAMM010001692">
    <property type="protein sequence ID" value="CAK8993051.1"/>
    <property type="molecule type" value="Genomic_DNA"/>
</dbReference>
<protein>
    <recommendedName>
        <fullName evidence="1">DUF6314 domain-containing protein</fullName>
    </recommendedName>
</protein>
<dbReference type="InterPro" id="IPR045632">
    <property type="entry name" value="DUF6314"/>
</dbReference>
<dbReference type="Proteomes" id="UP001642464">
    <property type="component" value="Unassembled WGS sequence"/>
</dbReference>
<comment type="caution">
    <text evidence="2">The sequence shown here is derived from an EMBL/GenBank/DDBJ whole genome shotgun (WGS) entry which is preliminary data.</text>
</comment>
<dbReference type="Pfam" id="PF19834">
    <property type="entry name" value="DUF6314"/>
    <property type="match status" value="1"/>
</dbReference>
<evidence type="ECO:0000259" key="1">
    <source>
        <dbReference type="Pfam" id="PF19834"/>
    </source>
</evidence>
<proteinExistence type="predicted"/>
<gene>
    <name evidence="2" type="ORF">SCF082_LOCUS3331</name>
</gene>
<evidence type="ECO:0000313" key="2">
    <source>
        <dbReference type="EMBL" id="CAK8993051.1"/>
    </source>
</evidence>
<sequence length="169" mass="18967">MAALRNGDALRGYLLGRWSVKKRFDYRTGGGRGELSGIASFEPCAERPEVLMYEERGTMSLEGLPKPVEAYRLYCFNTGVWPVEVYFVDDPTKKHLPSLLPELPVHTSFFVPLSFDAGGSGHASFQHLCVEDLYSGHFRALSPESFEWNWSVEGPQKDGAISATYQRVE</sequence>
<name>A0ABP0HTX1_9DINO</name>
<keyword evidence="3" id="KW-1185">Reference proteome</keyword>
<organism evidence="2 3">
    <name type="scientific">Durusdinium trenchii</name>
    <dbReference type="NCBI Taxonomy" id="1381693"/>
    <lineage>
        <taxon>Eukaryota</taxon>
        <taxon>Sar</taxon>
        <taxon>Alveolata</taxon>
        <taxon>Dinophyceae</taxon>
        <taxon>Suessiales</taxon>
        <taxon>Symbiodiniaceae</taxon>
        <taxon>Durusdinium</taxon>
    </lineage>
</organism>
<feature type="domain" description="DUF6314" evidence="1">
    <location>
        <begin position="14"/>
        <end position="167"/>
    </location>
</feature>
<evidence type="ECO:0000313" key="3">
    <source>
        <dbReference type="Proteomes" id="UP001642464"/>
    </source>
</evidence>
<reference evidence="2 3" key="1">
    <citation type="submission" date="2024-02" db="EMBL/GenBank/DDBJ databases">
        <authorList>
            <person name="Chen Y."/>
            <person name="Shah S."/>
            <person name="Dougan E. K."/>
            <person name="Thang M."/>
            <person name="Chan C."/>
        </authorList>
    </citation>
    <scope>NUCLEOTIDE SEQUENCE [LARGE SCALE GENOMIC DNA]</scope>
</reference>